<protein>
    <submittedName>
        <fullName evidence="1">Uncharacterized protein</fullName>
    </submittedName>
</protein>
<proteinExistence type="predicted"/>
<dbReference type="AlphaFoldDB" id="A0A0E9TXZ4"/>
<name>A0A0E9TXZ4_ANGAN</name>
<reference evidence="1" key="2">
    <citation type="journal article" date="2015" name="Fish Shellfish Immunol.">
        <title>Early steps in the European eel (Anguilla anguilla)-Vibrio vulnificus interaction in the gills: Role of the RtxA13 toxin.</title>
        <authorList>
            <person name="Callol A."/>
            <person name="Pajuelo D."/>
            <person name="Ebbesson L."/>
            <person name="Teles M."/>
            <person name="MacKenzie S."/>
            <person name="Amaro C."/>
        </authorList>
    </citation>
    <scope>NUCLEOTIDE SEQUENCE</scope>
</reference>
<organism evidence="1">
    <name type="scientific">Anguilla anguilla</name>
    <name type="common">European freshwater eel</name>
    <name type="synonym">Muraena anguilla</name>
    <dbReference type="NCBI Taxonomy" id="7936"/>
    <lineage>
        <taxon>Eukaryota</taxon>
        <taxon>Metazoa</taxon>
        <taxon>Chordata</taxon>
        <taxon>Craniata</taxon>
        <taxon>Vertebrata</taxon>
        <taxon>Euteleostomi</taxon>
        <taxon>Actinopterygii</taxon>
        <taxon>Neopterygii</taxon>
        <taxon>Teleostei</taxon>
        <taxon>Anguilliformes</taxon>
        <taxon>Anguillidae</taxon>
        <taxon>Anguilla</taxon>
    </lineage>
</organism>
<accession>A0A0E9TXZ4</accession>
<reference evidence="1" key="1">
    <citation type="submission" date="2014-11" db="EMBL/GenBank/DDBJ databases">
        <authorList>
            <person name="Amaro Gonzalez C."/>
        </authorList>
    </citation>
    <scope>NUCLEOTIDE SEQUENCE</scope>
</reference>
<sequence length="33" mass="3854">MLSKAIRFLTGPPLPPIKTQIYKINPNNIKWFL</sequence>
<evidence type="ECO:0000313" key="1">
    <source>
        <dbReference type="EMBL" id="JAH58406.1"/>
    </source>
</evidence>
<dbReference type="EMBL" id="GBXM01050171">
    <property type="protein sequence ID" value="JAH58406.1"/>
    <property type="molecule type" value="Transcribed_RNA"/>
</dbReference>